<dbReference type="Proteomes" id="UP001419268">
    <property type="component" value="Unassembled WGS sequence"/>
</dbReference>
<sequence length="83" mass="8558">MTTKCNHGGGEASGGRVSETSHYREAFLCQSRCSDVPASDDGGGRRSLVAPDTEANPAVKTSPCEICEGDGVTVNREGDGVLT</sequence>
<dbReference type="EMBL" id="JBBNAG010000006">
    <property type="protein sequence ID" value="KAK9125391.1"/>
    <property type="molecule type" value="Genomic_DNA"/>
</dbReference>
<feature type="region of interest" description="Disordered" evidence="1">
    <location>
        <begin position="34"/>
        <end position="57"/>
    </location>
</feature>
<protein>
    <submittedName>
        <fullName evidence="2">Uncharacterized protein</fullName>
    </submittedName>
</protein>
<gene>
    <name evidence="2" type="ORF">Scep_014237</name>
</gene>
<name>A0AAP0J0U5_9MAGN</name>
<evidence type="ECO:0000256" key="1">
    <source>
        <dbReference type="SAM" id="MobiDB-lite"/>
    </source>
</evidence>
<accession>A0AAP0J0U5</accession>
<reference evidence="2 3" key="1">
    <citation type="submission" date="2024-01" db="EMBL/GenBank/DDBJ databases">
        <title>Genome assemblies of Stephania.</title>
        <authorList>
            <person name="Yang L."/>
        </authorList>
    </citation>
    <scope>NUCLEOTIDE SEQUENCE [LARGE SCALE GENOMIC DNA]</scope>
    <source>
        <strain evidence="2">JXDWG</strain>
        <tissue evidence="2">Leaf</tissue>
    </source>
</reference>
<proteinExistence type="predicted"/>
<organism evidence="2 3">
    <name type="scientific">Stephania cephalantha</name>
    <dbReference type="NCBI Taxonomy" id="152367"/>
    <lineage>
        <taxon>Eukaryota</taxon>
        <taxon>Viridiplantae</taxon>
        <taxon>Streptophyta</taxon>
        <taxon>Embryophyta</taxon>
        <taxon>Tracheophyta</taxon>
        <taxon>Spermatophyta</taxon>
        <taxon>Magnoliopsida</taxon>
        <taxon>Ranunculales</taxon>
        <taxon>Menispermaceae</taxon>
        <taxon>Menispermoideae</taxon>
        <taxon>Cissampelideae</taxon>
        <taxon>Stephania</taxon>
    </lineage>
</organism>
<dbReference type="AlphaFoldDB" id="A0AAP0J0U5"/>
<keyword evidence="3" id="KW-1185">Reference proteome</keyword>
<comment type="caution">
    <text evidence="2">The sequence shown here is derived from an EMBL/GenBank/DDBJ whole genome shotgun (WGS) entry which is preliminary data.</text>
</comment>
<evidence type="ECO:0000313" key="3">
    <source>
        <dbReference type="Proteomes" id="UP001419268"/>
    </source>
</evidence>
<evidence type="ECO:0000313" key="2">
    <source>
        <dbReference type="EMBL" id="KAK9125391.1"/>
    </source>
</evidence>